<dbReference type="PANTHER" id="PTHR43139:SF52">
    <property type="entry name" value="SI:DKEY-122A22.2"/>
    <property type="match status" value="1"/>
</dbReference>
<name>A0A0C9S816_9CONI</name>
<dbReference type="SUPFAM" id="SSF53474">
    <property type="entry name" value="alpha/beta-Hydrolases"/>
    <property type="match status" value="1"/>
</dbReference>
<reference evidence="2" key="1">
    <citation type="submission" date="2015-02" db="EMBL/GenBank/DDBJ databases">
        <title>A transcriptome of Wollemia nobilis - a relic of Gondwana.</title>
        <authorList>
            <person name="Chia J.Y."/>
            <person name="Leong Y.S."/>
            <person name="Abdul Karim S."/>
            <person name="Wan Azmi N."/>
            <person name="Hercus R."/>
            <person name="Croft L."/>
        </authorList>
    </citation>
    <scope>NUCLEOTIDE SEQUENCE</scope>
    <source>
        <strain evidence="2">MaeBrown</strain>
        <tissue evidence="2">Leaf</tissue>
    </source>
</reference>
<accession>A0A0C9S816</accession>
<organism evidence="2">
    <name type="scientific">Wollemia nobilis</name>
    <dbReference type="NCBI Taxonomy" id="56998"/>
    <lineage>
        <taxon>Eukaryota</taxon>
        <taxon>Viridiplantae</taxon>
        <taxon>Streptophyta</taxon>
        <taxon>Embryophyta</taxon>
        <taxon>Tracheophyta</taxon>
        <taxon>Spermatophyta</taxon>
        <taxon>Pinopsida</taxon>
        <taxon>Pinidae</taxon>
        <taxon>Conifers II</taxon>
        <taxon>Araucariales</taxon>
        <taxon>Araucariaceae</taxon>
        <taxon>Wollemia</taxon>
    </lineage>
</organism>
<dbReference type="PRINTS" id="PR00111">
    <property type="entry name" value="ABHYDROLASE"/>
</dbReference>
<dbReference type="InterPro" id="IPR000073">
    <property type="entry name" value="AB_hydrolase_1"/>
</dbReference>
<protein>
    <submittedName>
        <fullName evidence="2">TSA: Wollemia nobilis Ref_Wollemi_Transcript_6818_1082 transcribed RNA sequence</fullName>
    </submittedName>
</protein>
<dbReference type="EMBL" id="GCHU01006775">
    <property type="protein sequence ID" value="JAG88622.1"/>
    <property type="molecule type" value="Transcribed_RNA"/>
</dbReference>
<dbReference type="InterPro" id="IPR052370">
    <property type="entry name" value="Meta-cleavage_hydrolase"/>
</dbReference>
<dbReference type="InterPro" id="IPR029058">
    <property type="entry name" value="AB_hydrolase_fold"/>
</dbReference>
<dbReference type="Pfam" id="PF00561">
    <property type="entry name" value="Abhydrolase_1"/>
    <property type="match status" value="1"/>
</dbReference>
<proteinExistence type="predicted"/>
<dbReference type="AlphaFoldDB" id="A0A0C9S816"/>
<evidence type="ECO:0000259" key="1">
    <source>
        <dbReference type="Pfam" id="PF00561"/>
    </source>
</evidence>
<dbReference type="PANTHER" id="PTHR43139">
    <property type="entry name" value="SI:DKEY-122A22.2"/>
    <property type="match status" value="1"/>
</dbReference>
<sequence length="319" mass="36941">MRNFNLFSFISWRDWWLQKYFTYSGMTSQLIQLDRATQMHCWVPKTVCPKKQSLVLIHGFGANAMWQWHPQIKPLLHNFNLYIPDLVFFGKSFSTGSERSELFQAESVMMVLKHLGVSRFHLGGISYGGFVAYRLAHLYPETVDKVVIISSNVCMVPDDRNDLMRTDDSKTVPEILLPQTPDDFKTLMKFAIHRPPRMLPSFLLQDFINIMYTEQREQKVELLKQLVIGTQEAPPLPVLTQETLIIWGEHDHVFPLDLGKRLKRHLGDRAKLEVIEDVGHASQLEKPDEFNYLINTFLLDSSTFCGQQHFFTLGCCSSN</sequence>
<evidence type="ECO:0000313" key="2">
    <source>
        <dbReference type="EMBL" id="JAG88622.1"/>
    </source>
</evidence>
<dbReference type="Gene3D" id="3.40.50.1820">
    <property type="entry name" value="alpha/beta hydrolase"/>
    <property type="match status" value="1"/>
</dbReference>
<feature type="domain" description="AB hydrolase-1" evidence="1">
    <location>
        <begin position="54"/>
        <end position="287"/>
    </location>
</feature>